<dbReference type="AlphaFoldDB" id="G3ILD3"/>
<protein>
    <submittedName>
        <fullName evidence="1">Uncharacterized protein</fullName>
    </submittedName>
</protein>
<gene>
    <name evidence="1" type="ORF">I79_024697</name>
</gene>
<dbReference type="EMBL" id="JH003992">
    <property type="protein sequence ID" value="EGW12759.1"/>
    <property type="molecule type" value="Genomic_DNA"/>
</dbReference>
<accession>G3ILD3</accession>
<sequence length="87" mass="9710">MATKRMKFQGVVRQSSSFRGLSFQKDDKCPVLWESTQSPPLLIRSASSIHPLDPTQERQRQTCALKHDGIGSTRLVPTIILLASEDS</sequence>
<evidence type="ECO:0000313" key="2">
    <source>
        <dbReference type="Proteomes" id="UP000001075"/>
    </source>
</evidence>
<dbReference type="InParanoid" id="G3ILD3"/>
<organism evidence="1 2">
    <name type="scientific">Cricetulus griseus</name>
    <name type="common">Chinese hamster</name>
    <name type="synonym">Cricetulus barabensis griseus</name>
    <dbReference type="NCBI Taxonomy" id="10029"/>
    <lineage>
        <taxon>Eukaryota</taxon>
        <taxon>Metazoa</taxon>
        <taxon>Chordata</taxon>
        <taxon>Craniata</taxon>
        <taxon>Vertebrata</taxon>
        <taxon>Euteleostomi</taxon>
        <taxon>Mammalia</taxon>
        <taxon>Eutheria</taxon>
        <taxon>Euarchontoglires</taxon>
        <taxon>Glires</taxon>
        <taxon>Rodentia</taxon>
        <taxon>Myomorpha</taxon>
        <taxon>Muroidea</taxon>
        <taxon>Cricetidae</taxon>
        <taxon>Cricetinae</taxon>
        <taxon>Cricetulus</taxon>
    </lineage>
</organism>
<proteinExistence type="predicted"/>
<name>G3ILD3_CRIGR</name>
<dbReference type="Proteomes" id="UP000001075">
    <property type="component" value="Unassembled WGS sequence"/>
</dbReference>
<evidence type="ECO:0000313" key="1">
    <source>
        <dbReference type="EMBL" id="EGW12759.1"/>
    </source>
</evidence>
<reference evidence="2" key="1">
    <citation type="journal article" date="2011" name="Nat. Biotechnol.">
        <title>The genomic sequence of the Chinese hamster ovary (CHO)-K1 cell line.</title>
        <authorList>
            <person name="Xu X."/>
            <person name="Nagarajan H."/>
            <person name="Lewis N.E."/>
            <person name="Pan S."/>
            <person name="Cai Z."/>
            <person name="Liu X."/>
            <person name="Chen W."/>
            <person name="Xie M."/>
            <person name="Wang W."/>
            <person name="Hammond S."/>
            <person name="Andersen M.R."/>
            <person name="Neff N."/>
            <person name="Passarelli B."/>
            <person name="Koh W."/>
            <person name="Fan H.C."/>
            <person name="Wang J."/>
            <person name="Gui Y."/>
            <person name="Lee K.H."/>
            <person name="Betenbaugh M.J."/>
            <person name="Quake S.R."/>
            <person name="Famili I."/>
            <person name="Palsson B.O."/>
            <person name="Wang J."/>
        </authorList>
    </citation>
    <scope>NUCLEOTIDE SEQUENCE [LARGE SCALE GENOMIC DNA]</scope>
    <source>
        <strain evidence="2">CHO K1 cell line</strain>
    </source>
</reference>